<evidence type="ECO:0000259" key="5">
    <source>
        <dbReference type="Pfam" id="PF01420"/>
    </source>
</evidence>
<keyword evidence="6" id="KW-0255">Endonuclease</keyword>
<evidence type="ECO:0000256" key="2">
    <source>
        <dbReference type="ARBA" id="ARBA00022747"/>
    </source>
</evidence>
<dbReference type="Proteomes" id="UP001609176">
    <property type="component" value="Unassembled WGS sequence"/>
</dbReference>
<dbReference type="EMBL" id="JBIMSP010000011">
    <property type="protein sequence ID" value="MFH5242104.1"/>
    <property type="molecule type" value="Genomic_DNA"/>
</dbReference>
<proteinExistence type="inferred from homology"/>
<dbReference type="PANTHER" id="PTHR43140:SF1">
    <property type="entry name" value="TYPE I RESTRICTION ENZYME ECOKI SPECIFICITY SUBUNIT"/>
    <property type="match status" value="1"/>
</dbReference>
<evidence type="ECO:0000256" key="4">
    <source>
        <dbReference type="ARBA" id="ARBA00038652"/>
    </source>
</evidence>
<dbReference type="SUPFAM" id="SSF116734">
    <property type="entry name" value="DNA methylase specificity domain"/>
    <property type="match status" value="2"/>
</dbReference>
<keyword evidence="6" id="KW-0540">Nuclease</keyword>
<name>A0ABW7KI16_9NOCA</name>
<keyword evidence="6" id="KW-0378">Hydrolase</keyword>
<dbReference type="GO" id="GO:0016787">
    <property type="term" value="F:hydrolase activity"/>
    <property type="evidence" value="ECO:0007669"/>
    <property type="project" value="UniProtKB-KW"/>
</dbReference>
<dbReference type="GO" id="GO:0004519">
    <property type="term" value="F:endonuclease activity"/>
    <property type="evidence" value="ECO:0007669"/>
    <property type="project" value="UniProtKB-KW"/>
</dbReference>
<dbReference type="InterPro" id="IPR000055">
    <property type="entry name" value="Restrct_endonuc_typeI_TRD"/>
</dbReference>
<keyword evidence="2" id="KW-0680">Restriction system</keyword>
<sequence>MTGPLWVALPGGWLVGQVKNAATVTLGKMLQSKDSGSDVCAPYLRAANVQPDGVLVLDDVNEMWFGDEELEKLSIRAGDVVVVEGGQGGFGRAAYVDEDLPGWGFQNSINRLRPTGDFDGRFIAFYLIALRASGFIRAYCNVVSMPHLTAEKLARIPMPLPSLEEQRAIADHLDRETARIDTLIEEQQRLIELLHERRNAVIVGVTTKGVIPEKALIQSGNGPLWVALPGGWLVGQVKNAATVTLGKMLQSKDSGSDVCAPYLRAANVQPDGVLVLDDVNEMWFGDEELEKLSIRAGDVVVVEGGQGGFGRAAYVDEDLPGWGFQNSINRLRPTGDFDGRFIAFYLIALRASGFIRAYCNVVSMPHLTAEKLARIPMPLPSLEEQRAIADHLDRETARIDTLIEEQQRFIELARERRSALITAAVTGQTYVLESA</sequence>
<dbReference type="InterPro" id="IPR051212">
    <property type="entry name" value="Type-I_RE_S_subunit"/>
</dbReference>
<reference evidence="6 7" key="1">
    <citation type="submission" date="2024-10" db="EMBL/GenBank/DDBJ databases">
        <authorList>
            <person name="Riesco R."/>
        </authorList>
    </citation>
    <scope>NUCLEOTIDE SEQUENCE [LARGE SCALE GENOMIC DNA]</scope>
    <source>
        <strain evidence="6 7">NCIMB 15448</strain>
    </source>
</reference>
<dbReference type="RefSeq" id="WP_395124167.1">
    <property type="nucleotide sequence ID" value="NZ_JBIMSP010000011.1"/>
</dbReference>
<feature type="domain" description="Type I restriction modification DNA specificity" evidence="5">
    <location>
        <begin position="68"/>
        <end position="188"/>
    </location>
</feature>
<dbReference type="InterPro" id="IPR044946">
    <property type="entry name" value="Restrct_endonuc_typeI_TRD_sf"/>
</dbReference>
<comment type="caution">
    <text evidence="6">The sequence shown here is derived from an EMBL/GenBank/DDBJ whole genome shotgun (WGS) entry which is preliminary data.</text>
</comment>
<feature type="domain" description="Type I restriction modification DNA specificity" evidence="5">
    <location>
        <begin position="287"/>
        <end position="404"/>
    </location>
</feature>
<dbReference type="Gene3D" id="3.90.220.20">
    <property type="entry name" value="DNA methylase specificity domains"/>
    <property type="match status" value="2"/>
</dbReference>
<organism evidence="6 7">
    <name type="scientific">Antrihabitans spumae</name>
    <dbReference type="NCBI Taxonomy" id="3373370"/>
    <lineage>
        <taxon>Bacteria</taxon>
        <taxon>Bacillati</taxon>
        <taxon>Actinomycetota</taxon>
        <taxon>Actinomycetes</taxon>
        <taxon>Mycobacteriales</taxon>
        <taxon>Nocardiaceae</taxon>
        <taxon>Antrihabitans</taxon>
    </lineage>
</organism>
<evidence type="ECO:0000256" key="1">
    <source>
        <dbReference type="ARBA" id="ARBA00010923"/>
    </source>
</evidence>
<evidence type="ECO:0000313" key="7">
    <source>
        <dbReference type="Proteomes" id="UP001609176"/>
    </source>
</evidence>
<evidence type="ECO:0000313" key="6">
    <source>
        <dbReference type="EMBL" id="MFH5242104.1"/>
    </source>
</evidence>
<dbReference type="Pfam" id="PF01420">
    <property type="entry name" value="Methylase_S"/>
    <property type="match status" value="2"/>
</dbReference>
<accession>A0ABW7KI16</accession>
<comment type="similarity">
    <text evidence="1">Belongs to the type-I restriction system S methylase family.</text>
</comment>
<protein>
    <submittedName>
        <fullName evidence="6">Restriction endonuclease subunit S</fullName>
        <ecNumber evidence="6">3.1.21.-</ecNumber>
    </submittedName>
</protein>
<evidence type="ECO:0000256" key="3">
    <source>
        <dbReference type="ARBA" id="ARBA00023125"/>
    </source>
</evidence>
<keyword evidence="3" id="KW-0238">DNA-binding</keyword>
<dbReference type="EC" id="3.1.21.-" evidence="6"/>
<dbReference type="PANTHER" id="PTHR43140">
    <property type="entry name" value="TYPE-1 RESTRICTION ENZYME ECOKI SPECIFICITY PROTEIN"/>
    <property type="match status" value="1"/>
</dbReference>
<gene>
    <name evidence="6" type="ORF">ACHIPV_09430</name>
</gene>
<comment type="subunit">
    <text evidence="4">The methyltransferase is composed of M and S polypeptides.</text>
</comment>